<evidence type="ECO:0000313" key="2">
    <source>
        <dbReference type="Proteomes" id="UP001470230"/>
    </source>
</evidence>
<name>A0ABR2IRN1_9EUKA</name>
<gene>
    <name evidence="1" type="ORF">M9Y10_010067</name>
</gene>
<comment type="caution">
    <text evidence="1">The sequence shown here is derived from an EMBL/GenBank/DDBJ whole genome shotgun (WGS) entry which is preliminary data.</text>
</comment>
<dbReference type="Proteomes" id="UP001470230">
    <property type="component" value="Unassembled WGS sequence"/>
</dbReference>
<protein>
    <submittedName>
        <fullName evidence="1">Uncharacterized protein</fullName>
    </submittedName>
</protein>
<keyword evidence="2" id="KW-1185">Reference proteome</keyword>
<organism evidence="1 2">
    <name type="scientific">Tritrichomonas musculus</name>
    <dbReference type="NCBI Taxonomy" id="1915356"/>
    <lineage>
        <taxon>Eukaryota</taxon>
        <taxon>Metamonada</taxon>
        <taxon>Parabasalia</taxon>
        <taxon>Tritrichomonadida</taxon>
        <taxon>Tritrichomonadidae</taxon>
        <taxon>Tritrichomonas</taxon>
    </lineage>
</organism>
<proteinExistence type="predicted"/>
<evidence type="ECO:0000313" key="1">
    <source>
        <dbReference type="EMBL" id="KAK8867098.1"/>
    </source>
</evidence>
<reference evidence="1 2" key="1">
    <citation type="submission" date="2024-04" db="EMBL/GenBank/DDBJ databases">
        <title>Tritrichomonas musculus Genome.</title>
        <authorList>
            <person name="Alves-Ferreira E."/>
            <person name="Grigg M."/>
            <person name="Lorenzi H."/>
            <person name="Galac M."/>
        </authorList>
    </citation>
    <scope>NUCLEOTIDE SEQUENCE [LARGE SCALE GENOMIC DNA]</scope>
    <source>
        <strain evidence="1 2">EAF2021</strain>
    </source>
</reference>
<dbReference type="EMBL" id="JAPFFF010000015">
    <property type="protein sequence ID" value="KAK8867098.1"/>
    <property type="molecule type" value="Genomic_DNA"/>
</dbReference>
<sequence>MTNNGEIIIEEEEDKDEINGADQVNETLEIKSIKDFNNLSIKAQHIIINKMVSTAKSQMFIDINNFLSFIIAYANKDEIQSFQIMSEHEPKITQVADNDGISVNSSLIQALYKSNILNSSDFKNHVSKFRKVVLNLRYPSPDFDHCYDT</sequence>
<accession>A0ABR2IRN1</accession>